<dbReference type="EMBL" id="BARS01057547">
    <property type="protein sequence ID" value="GAG42090.1"/>
    <property type="molecule type" value="Genomic_DNA"/>
</dbReference>
<dbReference type="SUPFAM" id="SSF56601">
    <property type="entry name" value="beta-lactamase/transpeptidase-like"/>
    <property type="match status" value="1"/>
</dbReference>
<dbReference type="InterPro" id="IPR001466">
    <property type="entry name" value="Beta-lactam-related"/>
</dbReference>
<organism evidence="2">
    <name type="scientific">marine sediment metagenome</name>
    <dbReference type="NCBI Taxonomy" id="412755"/>
    <lineage>
        <taxon>unclassified sequences</taxon>
        <taxon>metagenomes</taxon>
        <taxon>ecological metagenomes</taxon>
    </lineage>
</organism>
<dbReference type="PANTHER" id="PTHR43283:SF7">
    <property type="entry name" value="BETA-LACTAMASE-RELATED DOMAIN-CONTAINING PROTEIN"/>
    <property type="match status" value="1"/>
</dbReference>
<dbReference type="Pfam" id="PF00144">
    <property type="entry name" value="Beta-lactamase"/>
    <property type="match status" value="1"/>
</dbReference>
<evidence type="ECO:0000313" key="2">
    <source>
        <dbReference type="EMBL" id="GAG42090.1"/>
    </source>
</evidence>
<dbReference type="AlphaFoldDB" id="X0XG53"/>
<evidence type="ECO:0000259" key="1">
    <source>
        <dbReference type="Pfam" id="PF00144"/>
    </source>
</evidence>
<proteinExistence type="predicted"/>
<dbReference type="PANTHER" id="PTHR43283">
    <property type="entry name" value="BETA-LACTAMASE-RELATED"/>
    <property type="match status" value="1"/>
</dbReference>
<dbReference type="Gene3D" id="3.40.710.10">
    <property type="entry name" value="DD-peptidase/beta-lactamase superfamily"/>
    <property type="match status" value="1"/>
</dbReference>
<reference evidence="2" key="1">
    <citation type="journal article" date="2014" name="Front. Microbiol.">
        <title>High frequency of phylogenetically diverse reductive dehalogenase-homologous genes in deep subseafloor sedimentary metagenomes.</title>
        <authorList>
            <person name="Kawai M."/>
            <person name="Futagami T."/>
            <person name="Toyoda A."/>
            <person name="Takaki Y."/>
            <person name="Nishi S."/>
            <person name="Hori S."/>
            <person name="Arai W."/>
            <person name="Tsubouchi T."/>
            <person name="Morono Y."/>
            <person name="Uchiyama I."/>
            <person name="Ito T."/>
            <person name="Fujiyama A."/>
            <person name="Inagaki F."/>
            <person name="Takami H."/>
        </authorList>
    </citation>
    <scope>NUCLEOTIDE SEQUENCE</scope>
    <source>
        <strain evidence="2">Expedition CK06-06</strain>
    </source>
</reference>
<gene>
    <name evidence="2" type="ORF">S01H1_84336</name>
</gene>
<comment type="caution">
    <text evidence="2">The sequence shown here is derived from an EMBL/GenBank/DDBJ whole genome shotgun (WGS) entry which is preliminary data.</text>
</comment>
<dbReference type="InterPro" id="IPR050789">
    <property type="entry name" value="Diverse_Enzym_Activities"/>
</dbReference>
<feature type="non-terminal residue" evidence="2">
    <location>
        <position position="1"/>
    </location>
</feature>
<name>X0XG53_9ZZZZ</name>
<feature type="non-terminal residue" evidence="2">
    <location>
        <position position="135"/>
    </location>
</feature>
<dbReference type="InterPro" id="IPR012338">
    <property type="entry name" value="Beta-lactam/transpept-like"/>
</dbReference>
<protein>
    <recommendedName>
        <fullName evidence="1">Beta-lactamase-related domain-containing protein</fullName>
    </recommendedName>
</protein>
<sequence length="135" mass="14971">AEIIKNATGMGLDEFSERYLFQPLGIDSAHWDQFENGVIDGAGGVHITPRDLAKIGVTFLNQGVWNEKQIISQQWVNKSATSFPGNDGINVPGTDERNTGYSYTWWTKSFSDSGKEINMFYAAGWGGQFIMVTPE</sequence>
<accession>X0XG53</accession>
<feature type="domain" description="Beta-lactamase-related" evidence="1">
    <location>
        <begin position="2"/>
        <end position="135"/>
    </location>
</feature>